<keyword evidence="3" id="KW-1185">Reference proteome</keyword>
<reference evidence="2 3" key="1">
    <citation type="submission" date="2019-03" db="EMBL/GenBank/DDBJ databases">
        <title>Genomic Encyclopedia of Type Strains, Phase IV (KMG-IV): sequencing the most valuable type-strain genomes for metagenomic binning, comparative biology and taxonomic classification.</title>
        <authorList>
            <person name="Goeker M."/>
        </authorList>
    </citation>
    <scope>NUCLEOTIDE SEQUENCE [LARGE SCALE GENOMIC DNA]</scope>
    <source>
        <strain evidence="2 3">DSM 44496</strain>
    </source>
</reference>
<dbReference type="EMBL" id="SNXK01000008">
    <property type="protein sequence ID" value="TDP31514.1"/>
    <property type="molecule type" value="Genomic_DNA"/>
</dbReference>
<accession>A0A4R6P1F4</accession>
<gene>
    <name evidence="2" type="ORF">DFR75_108119</name>
</gene>
<feature type="region of interest" description="Disordered" evidence="1">
    <location>
        <begin position="47"/>
        <end position="96"/>
    </location>
</feature>
<evidence type="ECO:0000313" key="3">
    <source>
        <dbReference type="Proteomes" id="UP000295087"/>
    </source>
</evidence>
<organism evidence="2 3">
    <name type="scientific">Nocardia ignorata</name>
    <dbReference type="NCBI Taxonomy" id="145285"/>
    <lineage>
        <taxon>Bacteria</taxon>
        <taxon>Bacillati</taxon>
        <taxon>Actinomycetota</taxon>
        <taxon>Actinomycetes</taxon>
        <taxon>Mycobacteriales</taxon>
        <taxon>Nocardiaceae</taxon>
        <taxon>Nocardia</taxon>
    </lineage>
</organism>
<name>A0A4R6P1F4_NOCIG</name>
<evidence type="ECO:0000256" key="1">
    <source>
        <dbReference type="SAM" id="MobiDB-lite"/>
    </source>
</evidence>
<comment type="caution">
    <text evidence="2">The sequence shown here is derived from an EMBL/GenBank/DDBJ whole genome shotgun (WGS) entry which is preliminary data.</text>
</comment>
<dbReference type="AlphaFoldDB" id="A0A4R6P1F4"/>
<evidence type="ECO:0000313" key="2">
    <source>
        <dbReference type="EMBL" id="TDP31514.1"/>
    </source>
</evidence>
<protein>
    <submittedName>
        <fullName evidence="2">Uncharacterized protein</fullName>
    </submittedName>
</protein>
<dbReference type="RefSeq" id="WP_133734198.1">
    <property type="nucleotide sequence ID" value="NZ_SNXK01000008.1"/>
</dbReference>
<sequence length="96" mass="10301">MSLHITAPRTRVTAIATILIGSLFGVAISSCTDPEASAMARSTATVETRTVDPISQRLPHAAPTTTPSKTRPPKWRRVPRPDGPGWTVCPPRAKKC</sequence>
<proteinExistence type="predicted"/>
<dbReference type="Proteomes" id="UP000295087">
    <property type="component" value="Unassembled WGS sequence"/>
</dbReference>